<dbReference type="EMBL" id="DYUZ01000029">
    <property type="protein sequence ID" value="HJG37638.1"/>
    <property type="molecule type" value="Genomic_DNA"/>
</dbReference>
<keyword evidence="2" id="KW-0597">Phosphoprotein</keyword>
<dbReference type="Gene3D" id="3.40.930.10">
    <property type="entry name" value="Mannitol-specific EII, Chain A"/>
    <property type="match status" value="1"/>
</dbReference>
<reference evidence="7" key="1">
    <citation type="journal article" date="2021" name="PeerJ">
        <title>Extensive microbial diversity within the chicken gut microbiome revealed by metagenomics and culture.</title>
        <authorList>
            <person name="Gilroy R."/>
            <person name="Ravi A."/>
            <person name="Getino M."/>
            <person name="Pursley I."/>
            <person name="Horton D.L."/>
            <person name="Alikhan N.F."/>
            <person name="Baker D."/>
            <person name="Gharbi K."/>
            <person name="Hall N."/>
            <person name="Watson M."/>
            <person name="Adriaenssens E.M."/>
            <person name="Foster-Nyarko E."/>
            <person name="Jarju S."/>
            <person name="Secka A."/>
            <person name="Antonio M."/>
            <person name="Oren A."/>
            <person name="Chaudhuri R.R."/>
            <person name="La Ragione R."/>
            <person name="Hildebrand F."/>
            <person name="Pallen M.J."/>
        </authorList>
    </citation>
    <scope>NUCLEOTIDE SEQUENCE</scope>
    <source>
        <strain evidence="7">ChiHjej13B12-9602</strain>
    </source>
</reference>
<evidence type="ECO:0000256" key="4">
    <source>
        <dbReference type="ARBA" id="ARBA00022679"/>
    </source>
</evidence>
<dbReference type="PANTHER" id="PTHR47738:SF2">
    <property type="entry name" value="PTS SYSTEM FRUCTOSE-LIKE EIIA COMPONENT"/>
    <property type="match status" value="1"/>
</dbReference>
<dbReference type="RefSeq" id="WP_273190522.1">
    <property type="nucleotide sequence ID" value="NZ_DYUZ01000029.1"/>
</dbReference>
<evidence type="ECO:0000256" key="3">
    <source>
        <dbReference type="ARBA" id="ARBA00022597"/>
    </source>
</evidence>
<keyword evidence="5" id="KW-0598">Phosphotransferase system</keyword>
<evidence type="ECO:0000256" key="1">
    <source>
        <dbReference type="ARBA" id="ARBA00022448"/>
    </source>
</evidence>
<accession>A0A921LT22</accession>
<dbReference type="SUPFAM" id="SSF55804">
    <property type="entry name" value="Phoshotransferase/anion transport protein"/>
    <property type="match status" value="1"/>
</dbReference>
<dbReference type="GO" id="GO:0009401">
    <property type="term" value="P:phosphoenolpyruvate-dependent sugar phosphotransferase system"/>
    <property type="evidence" value="ECO:0007669"/>
    <property type="project" value="UniProtKB-KW"/>
</dbReference>
<dbReference type="InterPro" id="IPR004715">
    <property type="entry name" value="PTS_IIA_fruc"/>
</dbReference>
<evidence type="ECO:0000256" key="5">
    <source>
        <dbReference type="ARBA" id="ARBA00022683"/>
    </source>
</evidence>
<organism evidence="7 8">
    <name type="scientific">Enorma phocaeensis</name>
    <dbReference type="NCBI Taxonomy" id="1871019"/>
    <lineage>
        <taxon>Bacteria</taxon>
        <taxon>Bacillati</taxon>
        <taxon>Actinomycetota</taxon>
        <taxon>Coriobacteriia</taxon>
        <taxon>Coriobacteriales</taxon>
        <taxon>Coriobacteriaceae</taxon>
        <taxon>Enorma</taxon>
    </lineage>
</organism>
<name>A0A921LT22_9ACTN</name>
<protein>
    <submittedName>
        <fullName evidence="7">PTS sugar transporter subunit IIA</fullName>
    </submittedName>
</protein>
<gene>
    <name evidence="7" type="ORF">K8V70_07260</name>
</gene>
<keyword evidence="1" id="KW-0813">Transport</keyword>
<keyword evidence="4" id="KW-0808">Transferase</keyword>
<sequence length="150" mass="15942">MELKDVLTPALVRTGVEVPDKDGAIRFLAQLLVDAGHVDDLESFVADVYLRETEGITGIGGGVAIPHGKSASVTVPAVAIATLAHPIAWETLDGDDVDTVFLFCAGDSNEGAREHLVLLSKVATKLADDELVVRVRHAQTADDIVRLMCE</sequence>
<evidence type="ECO:0000313" key="8">
    <source>
        <dbReference type="Proteomes" id="UP000753256"/>
    </source>
</evidence>
<dbReference type="PROSITE" id="PS51094">
    <property type="entry name" value="PTS_EIIA_TYPE_2"/>
    <property type="match status" value="1"/>
</dbReference>
<dbReference type="PANTHER" id="PTHR47738">
    <property type="entry name" value="PTS SYSTEM FRUCTOSE-LIKE EIIA COMPONENT-RELATED"/>
    <property type="match status" value="1"/>
</dbReference>
<dbReference type="InterPro" id="IPR002178">
    <property type="entry name" value="PTS_EIIA_type-2_dom"/>
</dbReference>
<dbReference type="AlphaFoldDB" id="A0A921LT22"/>
<dbReference type="InterPro" id="IPR016152">
    <property type="entry name" value="PTrfase/Anion_transptr"/>
</dbReference>
<proteinExistence type="predicted"/>
<keyword evidence="3 7" id="KW-0762">Sugar transport</keyword>
<evidence type="ECO:0000256" key="2">
    <source>
        <dbReference type="ARBA" id="ARBA00022553"/>
    </source>
</evidence>
<dbReference type="Proteomes" id="UP000753256">
    <property type="component" value="Unassembled WGS sequence"/>
</dbReference>
<reference evidence="7" key="2">
    <citation type="submission" date="2021-09" db="EMBL/GenBank/DDBJ databases">
        <authorList>
            <person name="Gilroy R."/>
        </authorList>
    </citation>
    <scope>NUCLEOTIDE SEQUENCE</scope>
    <source>
        <strain evidence="7">ChiHjej13B12-9602</strain>
    </source>
</reference>
<feature type="domain" description="PTS EIIA type-2" evidence="6">
    <location>
        <begin position="5"/>
        <end position="150"/>
    </location>
</feature>
<comment type="caution">
    <text evidence="7">The sequence shown here is derived from an EMBL/GenBank/DDBJ whole genome shotgun (WGS) entry which is preliminary data.</text>
</comment>
<dbReference type="InterPro" id="IPR051541">
    <property type="entry name" value="PTS_SugarTrans_NitroReg"/>
</dbReference>
<dbReference type="GO" id="GO:0008982">
    <property type="term" value="F:protein-N(PI)-phosphohistidine-sugar phosphotransferase activity"/>
    <property type="evidence" value="ECO:0007669"/>
    <property type="project" value="InterPro"/>
</dbReference>
<dbReference type="NCBIfam" id="TIGR00848">
    <property type="entry name" value="fruA"/>
    <property type="match status" value="1"/>
</dbReference>
<dbReference type="PROSITE" id="PS00372">
    <property type="entry name" value="PTS_EIIA_TYPE_2_HIS"/>
    <property type="match status" value="1"/>
</dbReference>
<dbReference type="GO" id="GO:0016020">
    <property type="term" value="C:membrane"/>
    <property type="evidence" value="ECO:0007669"/>
    <property type="project" value="InterPro"/>
</dbReference>
<evidence type="ECO:0000313" key="7">
    <source>
        <dbReference type="EMBL" id="HJG37638.1"/>
    </source>
</evidence>
<dbReference type="CDD" id="cd00211">
    <property type="entry name" value="PTS_IIA_fru"/>
    <property type="match status" value="1"/>
</dbReference>
<dbReference type="Pfam" id="PF00359">
    <property type="entry name" value="PTS_EIIA_2"/>
    <property type="match status" value="1"/>
</dbReference>
<evidence type="ECO:0000259" key="6">
    <source>
        <dbReference type="PROSITE" id="PS51094"/>
    </source>
</evidence>